<gene>
    <name evidence="1" type="ORF">C8N35_10299</name>
</gene>
<accession>A0A2T5VCA8</accession>
<comment type="caution">
    <text evidence="1">The sequence shown here is derived from an EMBL/GenBank/DDBJ whole genome shotgun (WGS) entry which is preliminary data.</text>
</comment>
<protein>
    <submittedName>
        <fullName evidence="1">Uncharacterized protein</fullName>
    </submittedName>
</protein>
<reference evidence="1 2" key="1">
    <citation type="submission" date="2018-04" db="EMBL/GenBank/DDBJ databases">
        <title>Genomic Encyclopedia of Archaeal and Bacterial Type Strains, Phase II (KMG-II): from individual species to whole genera.</title>
        <authorList>
            <person name="Goeker M."/>
        </authorList>
    </citation>
    <scope>NUCLEOTIDE SEQUENCE [LARGE SCALE GENOMIC DNA]</scope>
    <source>
        <strain evidence="1 2">DSM 23382</strain>
    </source>
</reference>
<evidence type="ECO:0000313" key="2">
    <source>
        <dbReference type="Proteomes" id="UP000244081"/>
    </source>
</evidence>
<dbReference type="EMBL" id="QAYG01000002">
    <property type="protein sequence ID" value="PTW61390.1"/>
    <property type="molecule type" value="Genomic_DNA"/>
</dbReference>
<dbReference type="AlphaFoldDB" id="A0A2T5VCA8"/>
<dbReference type="Proteomes" id="UP000244081">
    <property type="component" value="Unassembled WGS sequence"/>
</dbReference>
<evidence type="ECO:0000313" key="1">
    <source>
        <dbReference type="EMBL" id="PTW61390.1"/>
    </source>
</evidence>
<organism evidence="1 2">
    <name type="scientific">Breoghania corrubedonensis</name>
    <dbReference type="NCBI Taxonomy" id="665038"/>
    <lineage>
        <taxon>Bacteria</taxon>
        <taxon>Pseudomonadati</taxon>
        <taxon>Pseudomonadota</taxon>
        <taxon>Alphaproteobacteria</taxon>
        <taxon>Hyphomicrobiales</taxon>
        <taxon>Stappiaceae</taxon>
        <taxon>Breoghania</taxon>
    </lineage>
</organism>
<name>A0A2T5VCA8_9HYPH</name>
<keyword evidence="2" id="KW-1185">Reference proteome</keyword>
<proteinExistence type="predicted"/>
<sequence length="68" mass="7635">MSTHPCLSCQLPDCDESDRRCALKKALREYSYRSKQNLPISDELRGTYTLAYAEIYGSGRNRSGVATS</sequence>